<dbReference type="InterPro" id="IPR027417">
    <property type="entry name" value="P-loop_NTPase"/>
</dbReference>
<protein>
    <submittedName>
        <fullName evidence="3">Myosin-2</fullName>
    </submittedName>
</protein>
<keyword evidence="1" id="KW-0175">Coiled coil</keyword>
<dbReference type="Proteomes" id="UP000044841">
    <property type="component" value="Unassembled WGS sequence"/>
</dbReference>
<dbReference type="AlphaFoldDB" id="A0A0K6FMC7"/>
<evidence type="ECO:0000256" key="2">
    <source>
        <dbReference type="SAM" id="MobiDB-lite"/>
    </source>
</evidence>
<proteinExistence type="predicted"/>
<accession>A0A0K6FMC7</accession>
<evidence type="ECO:0000313" key="4">
    <source>
        <dbReference type="Proteomes" id="UP000044841"/>
    </source>
</evidence>
<sequence>MPGDYHSGTAYGSSTRSQSGGGKSFPIVMLVMGLSGSGKSSLINRATGQTDFSRINDCELRFIDTPGFGNDMIDDRKVIEQLVEYFATPIVRHDGANLPRRLTGLLYIHSEDGSFKGRTSRKTIEFLVKVLGEQFLDRVTVLVQTQNEAPSDLAKTTQSRESPLYPLYRHNTKPWATVPYPQDLQSIERILESYITLQERLVRPAVADKFFSSRASNNWQYDNISRHLKEMFPDDVGQVAIADQAEVQLEAPPPERTDELEKAHTLIAKKEQELKDLQSTHENELKSLQEQNKAQKSNLELQLSSLCQTIRDREVEISKFQSRQGPELEETGALKEVSSKKDSEIQLLRAGLEAKDEELTKIKEDNERAIRESMEKLQAKEREITELKSRNPGTINKTTNSKRQGDEIEYLKAELRRIDAEYGSLRTHMQLEENTSQADIMTALGDINRLTEEFGQTISEHVEKHMEDNPPEKAFQPKDLLCIFGQVKSNVASKIKLDAYLFLEYVVQAVICDQLYTHLFKPFHPNVSDDRDLFIVEIHRQMARQGPQTVSGRWRRDAFNAISKSPALGNQDQPNSERMHALINKALVALLEKFDGIQPEHVLKEHHQALAKLITKAEGLNQLLKGEVSVLGDFQPVAFPFNQAFQSSHMTEVTSKPKKPVHPDTILGTLGLGLIMNHASGGGQEPEETVLHRATVFGLPK</sequence>
<dbReference type="EMBL" id="CYGV01000025">
    <property type="protein sequence ID" value="CUA67154.1"/>
    <property type="molecule type" value="Genomic_DNA"/>
</dbReference>
<dbReference type="SUPFAM" id="SSF52540">
    <property type="entry name" value="P-loop containing nucleoside triphosphate hydrolases"/>
    <property type="match status" value="1"/>
</dbReference>
<evidence type="ECO:0000313" key="3">
    <source>
        <dbReference type="EMBL" id="CUA67154.1"/>
    </source>
</evidence>
<feature type="region of interest" description="Disordered" evidence="2">
    <location>
        <begin position="1"/>
        <end position="21"/>
    </location>
</feature>
<dbReference type="Gene3D" id="3.40.50.300">
    <property type="entry name" value="P-loop containing nucleotide triphosphate hydrolases"/>
    <property type="match status" value="1"/>
</dbReference>
<name>A0A0K6FMC7_9AGAM</name>
<feature type="coiled-coil region" evidence="1">
    <location>
        <begin position="352"/>
        <end position="390"/>
    </location>
</feature>
<keyword evidence="4" id="KW-1185">Reference proteome</keyword>
<organism evidence="3 4">
    <name type="scientific">Rhizoctonia solani</name>
    <dbReference type="NCBI Taxonomy" id="456999"/>
    <lineage>
        <taxon>Eukaryota</taxon>
        <taxon>Fungi</taxon>
        <taxon>Dikarya</taxon>
        <taxon>Basidiomycota</taxon>
        <taxon>Agaricomycotina</taxon>
        <taxon>Agaricomycetes</taxon>
        <taxon>Cantharellales</taxon>
        <taxon>Ceratobasidiaceae</taxon>
        <taxon>Rhizoctonia</taxon>
    </lineage>
</organism>
<evidence type="ECO:0000256" key="1">
    <source>
        <dbReference type="SAM" id="Coils"/>
    </source>
</evidence>
<gene>
    <name evidence="3" type="ORF">RSOLAG22IIIB_07232</name>
</gene>
<feature type="coiled-coil region" evidence="1">
    <location>
        <begin position="260"/>
        <end position="298"/>
    </location>
</feature>
<reference evidence="3 4" key="1">
    <citation type="submission" date="2015-07" db="EMBL/GenBank/DDBJ databases">
        <authorList>
            <person name="Noorani M."/>
        </authorList>
    </citation>
    <scope>NUCLEOTIDE SEQUENCE [LARGE SCALE GENOMIC DNA]</scope>
    <source>
        <strain evidence="3">BBA 69670</strain>
    </source>
</reference>